<organism evidence="2 3">
    <name type="scientific">Streptomyces tauricus</name>
    <dbReference type="NCBI Taxonomy" id="68274"/>
    <lineage>
        <taxon>Bacteria</taxon>
        <taxon>Bacillati</taxon>
        <taxon>Actinomycetota</taxon>
        <taxon>Actinomycetes</taxon>
        <taxon>Kitasatosporales</taxon>
        <taxon>Streptomycetaceae</taxon>
        <taxon>Streptomyces</taxon>
        <taxon>Streptomyces aurantiacus group</taxon>
    </lineage>
</organism>
<feature type="transmembrane region" description="Helical" evidence="1">
    <location>
        <begin position="33"/>
        <end position="54"/>
    </location>
</feature>
<dbReference type="Proteomes" id="UP001432166">
    <property type="component" value="Chromosome"/>
</dbReference>
<sequence length="167" mass="19031">MERLRQAFLRFDRRHGGADPPPRVQVFIARHPVGSGVVHGVLQGLLFAWALSGFGDPRRMLQAVLVGVVAGLLSWLLCRFERRRQAHYERNGGFRRAPVPPPPTDEELPVWFEGLQWICYWAVVTVFVWLLGQLRNPPDSWLSSAVLAGIIIVAGWAARRYKERGRR</sequence>
<feature type="transmembrane region" description="Helical" evidence="1">
    <location>
        <begin position="60"/>
        <end position="78"/>
    </location>
</feature>
<evidence type="ECO:0000313" key="3">
    <source>
        <dbReference type="Proteomes" id="UP001432166"/>
    </source>
</evidence>
<dbReference type="EMBL" id="CP108133">
    <property type="protein sequence ID" value="WTP50411.1"/>
    <property type="molecule type" value="Genomic_DNA"/>
</dbReference>
<name>A0ABZ1JJB4_9ACTN</name>
<protein>
    <submittedName>
        <fullName evidence="2">Uncharacterized protein</fullName>
    </submittedName>
</protein>
<feature type="transmembrane region" description="Helical" evidence="1">
    <location>
        <begin position="117"/>
        <end position="134"/>
    </location>
</feature>
<evidence type="ECO:0000256" key="1">
    <source>
        <dbReference type="SAM" id="Phobius"/>
    </source>
</evidence>
<proteinExistence type="predicted"/>
<gene>
    <name evidence="2" type="ORF">OG288_20115</name>
</gene>
<reference evidence="2" key="1">
    <citation type="submission" date="2022-10" db="EMBL/GenBank/DDBJ databases">
        <title>The complete genomes of actinobacterial strains from the NBC collection.</title>
        <authorList>
            <person name="Joergensen T.S."/>
            <person name="Alvarez Arevalo M."/>
            <person name="Sterndorff E.B."/>
            <person name="Faurdal D."/>
            <person name="Vuksanovic O."/>
            <person name="Mourched A.-S."/>
            <person name="Charusanti P."/>
            <person name="Shaw S."/>
            <person name="Blin K."/>
            <person name="Weber T."/>
        </authorList>
    </citation>
    <scope>NUCLEOTIDE SEQUENCE</scope>
    <source>
        <strain evidence="2">NBC_00189</strain>
    </source>
</reference>
<accession>A0ABZ1JJB4</accession>
<dbReference type="RefSeq" id="WP_328937995.1">
    <property type="nucleotide sequence ID" value="NZ_CP108133.1"/>
</dbReference>
<keyword evidence="1" id="KW-0812">Transmembrane</keyword>
<evidence type="ECO:0000313" key="2">
    <source>
        <dbReference type="EMBL" id="WTP50411.1"/>
    </source>
</evidence>
<feature type="transmembrane region" description="Helical" evidence="1">
    <location>
        <begin position="140"/>
        <end position="158"/>
    </location>
</feature>
<keyword evidence="1" id="KW-0472">Membrane</keyword>
<keyword evidence="1" id="KW-1133">Transmembrane helix</keyword>
<keyword evidence="3" id="KW-1185">Reference proteome</keyword>